<keyword evidence="5" id="KW-1133">Transmembrane helix</keyword>
<name>A0A8S4Q063_OWEFU</name>
<dbReference type="AlphaFoldDB" id="A0A8S4Q063"/>
<dbReference type="PANTHER" id="PTHR10605:SF65">
    <property type="entry name" value="GH20068P"/>
    <property type="match status" value="1"/>
</dbReference>
<evidence type="ECO:0000256" key="3">
    <source>
        <dbReference type="PIRSR" id="PIRSR637359-2"/>
    </source>
</evidence>
<organism evidence="7 8">
    <name type="scientific">Owenia fusiformis</name>
    <name type="common">Polychaete worm</name>
    <dbReference type="NCBI Taxonomy" id="6347"/>
    <lineage>
        <taxon>Eukaryota</taxon>
        <taxon>Metazoa</taxon>
        <taxon>Spiralia</taxon>
        <taxon>Lophotrochozoa</taxon>
        <taxon>Annelida</taxon>
        <taxon>Polychaeta</taxon>
        <taxon>Sedentaria</taxon>
        <taxon>Canalipalpata</taxon>
        <taxon>Sabellida</taxon>
        <taxon>Oweniida</taxon>
        <taxon>Oweniidae</taxon>
        <taxon>Owenia</taxon>
    </lineage>
</organism>
<dbReference type="PANTHER" id="PTHR10605">
    <property type="entry name" value="HEPARAN SULFATE SULFOTRANSFERASE"/>
    <property type="match status" value="1"/>
</dbReference>
<dbReference type="GO" id="GO:0008467">
    <property type="term" value="F:[heparan sulfate]-glucosamine 3-sulfotransferase activity"/>
    <property type="evidence" value="ECO:0007669"/>
    <property type="project" value="TreeGrafter"/>
</dbReference>
<feature type="transmembrane region" description="Helical" evidence="5">
    <location>
        <begin position="15"/>
        <end position="35"/>
    </location>
</feature>
<dbReference type="EMBL" id="CAIIXF020000011">
    <property type="protein sequence ID" value="CAH1799973.1"/>
    <property type="molecule type" value="Genomic_DNA"/>
</dbReference>
<evidence type="ECO:0000259" key="6">
    <source>
        <dbReference type="Pfam" id="PF00685"/>
    </source>
</evidence>
<keyword evidence="8" id="KW-1185">Reference proteome</keyword>
<sequence>MKKYQIMPYKMAGKVRLYILMAVVFGLTLFDLFMMREEAKACDMPRFEDFEDEHLAYKRDIKLLKNNSLHEQEDLGEVDSSERIFIMPDPPSDKTPHLSNVVIIGATNCGTLTLRQFLGLNHHIQITEQPTVCYFKKNFQQNGDEWYLEQMPYSSAEDIVLESCPYYFSSKEVPETMYKFNPNLKLLLIVCDPIQRLFSRYTDMKLNQRINVTLAQFILNKHTNQVQPYHFEVRYGLYAEHLKKFLNAGYNLSQVHVIDGDKFKVDPVSELKRVEDFLHIENVINNSMVYYDDIKGYFCMLKWGLEVCMPKGKGKLKSNDKETLSKLSEFYKMSNEQFFELIGQRFPWK</sequence>
<evidence type="ECO:0000313" key="8">
    <source>
        <dbReference type="Proteomes" id="UP000749559"/>
    </source>
</evidence>
<dbReference type="InterPro" id="IPR037359">
    <property type="entry name" value="NST/OST"/>
</dbReference>
<keyword evidence="5" id="KW-0812">Transmembrane</keyword>
<keyword evidence="4" id="KW-1015">Disulfide bond</keyword>
<evidence type="ECO:0000256" key="1">
    <source>
        <dbReference type="ARBA" id="ARBA00022679"/>
    </source>
</evidence>
<keyword evidence="5" id="KW-0472">Membrane</keyword>
<evidence type="ECO:0000256" key="2">
    <source>
        <dbReference type="ARBA" id="ARBA00023180"/>
    </source>
</evidence>
<evidence type="ECO:0000313" key="7">
    <source>
        <dbReference type="EMBL" id="CAH1799973.1"/>
    </source>
</evidence>
<reference evidence="7" key="1">
    <citation type="submission" date="2022-03" db="EMBL/GenBank/DDBJ databases">
        <authorList>
            <person name="Martin C."/>
        </authorList>
    </citation>
    <scope>NUCLEOTIDE SEQUENCE</scope>
</reference>
<protein>
    <recommendedName>
        <fullName evidence="6">Sulfotransferase domain-containing protein</fullName>
    </recommendedName>
</protein>
<feature type="disulfide bond" evidence="4">
    <location>
        <begin position="299"/>
        <end position="308"/>
    </location>
</feature>
<feature type="binding site" evidence="3">
    <location>
        <position position="199"/>
    </location>
    <ligand>
        <name>3'-phosphoadenylyl sulfate</name>
        <dbReference type="ChEBI" id="CHEBI:58339"/>
    </ligand>
</feature>
<keyword evidence="2" id="KW-0325">Glycoprotein</keyword>
<evidence type="ECO:0000256" key="5">
    <source>
        <dbReference type="SAM" id="Phobius"/>
    </source>
</evidence>
<comment type="caution">
    <text evidence="7">The sequence shown here is derived from an EMBL/GenBank/DDBJ whole genome shotgun (WGS) entry which is preliminary data.</text>
</comment>
<proteinExistence type="predicted"/>
<dbReference type="SUPFAM" id="SSF52540">
    <property type="entry name" value="P-loop containing nucleoside triphosphate hydrolases"/>
    <property type="match status" value="1"/>
</dbReference>
<gene>
    <name evidence="7" type="ORF">OFUS_LOCUS23926</name>
</gene>
<dbReference type="InterPro" id="IPR027417">
    <property type="entry name" value="P-loop_NTPase"/>
</dbReference>
<dbReference type="Pfam" id="PF00685">
    <property type="entry name" value="Sulfotransfer_1"/>
    <property type="match status" value="1"/>
</dbReference>
<evidence type="ECO:0000256" key="4">
    <source>
        <dbReference type="PIRSR" id="PIRSR637359-3"/>
    </source>
</evidence>
<dbReference type="Proteomes" id="UP000749559">
    <property type="component" value="Unassembled WGS sequence"/>
</dbReference>
<feature type="domain" description="Sulfotransferase" evidence="6">
    <location>
        <begin position="100"/>
        <end position="281"/>
    </location>
</feature>
<dbReference type="Gene3D" id="3.40.50.300">
    <property type="entry name" value="P-loop containing nucleotide triphosphate hydrolases"/>
    <property type="match status" value="1"/>
</dbReference>
<dbReference type="OrthoDB" id="411451at2759"/>
<accession>A0A8S4Q063</accession>
<keyword evidence="1" id="KW-0808">Transferase</keyword>
<dbReference type="InterPro" id="IPR000863">
    <property type="entry name" value="Sulfotransferase_dom"/>
</dbReference>